<dbReference type="Proteomes" id="UP000593576">
    <property type="component" value="Unassembled WGS sequence"/>
</dbReference>
<proteinExistence type="predicted"/>
<evidence type="ECO:0000313" key="3">
    <source>
        <dbReference type="Proteomes" id="UP000593576"/>
    </source>
</evidence>
<feature type="region of interest" description="Disordered" evidence="1">
    <location>
        <begin position="1"/>
        <end position="28"/>
    </location>
</feature>
<name>A0A7J9MYW6_GOSSC</name>
<organism evidence="2 3">
    <name type="scientific">Gossypium schwendimanii</name>
    <name type="common">Cotton</name>
    <dbReference type="NCBI Taxonomy" id="34291"/>
    <lineage>
        <taxon>Eukaryota</taxon>
        <taxon>Viridiplantae</taxon>
        <taxon>Streptophyta</taxon>
        <taxon>Embryophyta</taxon>
        <taxon>Tracheophyta</taxon>
        <taxon>Spermatophyta</taxon>
        <taxon>Magnoliopsida</taxon>
        <taxon>eudicotyledons</taxon>
        <taxon>Gunneridae</taxon>
        <taxon>Pentapetalae</taxon>
        <taxon>rosids</taxon>
        <taxon>malvids</taxon>
        <taxon>Malvales</taxon>
        <taxon>Malvaceae</taxon>
        <taxon>Malvoideae</taxon>
        <taxon>Gossypium</taxon>
    </lineage>
</organism>
<keyword evidence="3" id="KW-1185">Reference proteome</keyword>
<gene>
    <name evidence="2" type="ORF">Goshw_003337</name>
</gene>
<accession>A0A7J9MYW6</accession>
<evidence type="ECO:0000256" key="1">
    <source>
        <dbReference type="SAM" id="MobiDB-lite"/>
    </source>
</evidence>
<dbReference type="AlphaFoldDB" id="A0A7J9MYW6"/>
<sequence length="28" mass="3455">MKIHKRSPSPKHHRPKRPTTQLLLWLMH</sequence>
<protein>
    <submittedName>
        <fullName evidence="2">Uncharacterized protein</fullName>
    </submittedName>
</protein>
<comment type="caution">
    <text evidence="2">The sequence shown here is derived from an EMBL/GenBank/DDBJ whole genome shotgun (WGS) entry which is preliminary data.</text>
</comment>
<evidence type="ECO:0000313" key="2">
    <source>
        <dbReference type="EMBL" id="MBA0875549.1"/>
    </source>
</evidence>
<reference evidence="2 3" key="1">
    <citation type="journal article" date="2019" name="Genome Biol. Evol.">
        <title>Insights into the evolution of the New World diploid cottons (Gossypium, subgenus Houzingenia) based on genome sequencing.</title>
        <authorList>
            <person name="Grover C.E."/>
            <person name="Arick M.A. 2nd"/>
            <person name="Thrash A."/>
            <person name="Conover J.L."/>
            <person name="Sanders W.S."/>
            <person name="Peterson D.G."/>
            <person name="Frelichowski J.E."/>
            <person name="Scheffler J.A."/>
            <person name="Scheffler B.E."/>
            <person name="Wendel J.F."/>
        </authorList>
    </citation>
    <scope>NUCLEOTIDE SEQUENCE [LARGE SCALE GENOMIC DNA]</scope>
    <source>
        <strain evidence="2">1</strain>
        <tissue evidence="2">Leaf</tissue>
    </source>
</reference>
<feature type="compositionally biased region" description="Basic residues" evidence="1">
    <location>
        <begin position="1"/>
        <end position="17"/>
    </location>
</feature>
<dbReference type="EMBL" id="JABFAF010034802">
    <property type="protein sequence ID" value="MBA0875549.1"/>
    <property type="molecule type" value="Genomic_DNA"/>
</dbReference>